<organism evidence="9 10">
    <name type="scientific">Celeribacter indicus</name>
    <dbReference type="NCBI Taxonomy" id="1208324"/>
    <lineage>
        <taxon>Bacteria</taxon>
        <taxon>Pseudomonadati</taxon>
        <taxon>Pseudomonadota</taxon>
        <taxon>Alphaproteobacteria</taxon>
        <taxon>Rhodobacterales</taxon>
        <taxon>Roseobacteraceae</taxon>
        <taxon>Celeribacter</taxon>
    </lineage>
</organism>
<evidence type="ECO:0000256" key="5">
    <source>
        <dbReference type="ARBA" id="ARBA00022989"/>
    </source>
</evidence>
<feature type="domain" description="ABC transmembrane type-1" evidence="8">
    <location>
        <begin position="60"/>
        <end position="248"/>
    </location>
</feature>
<accession>A0A0B5DV13</accession>
<feature type="transmembrane region" description="Helical" evidence="7">
    <location>
        <begin position="98"/>
        <end position="118"/>
    </location>
</feature>
<evidence type="ECO:0000259" key="8">
    <source>
        <dbReference type="PROSITE" id="PS50928"/>
    </source>
</evidence>
<gene>
    <name evidence="9" type="ORF">P73_2149</name>
</gene>
<evidence type="ECO:0000256" key="6">
    <source>
        <dbReference type="ARBA" id="ARBA00023136"/>
    </source>
</evidence>
<feature type="domain" description="ABC transmembrane type-1" evidence="8">
    <location>
        <begin position="334"/>
        <end position="518"/>
    </location>
</feature>
<name>A0A0B5DV13_9RHOB</name>
<dbReference type="STRING" id="1208324.P73_2149"/>
<evidence type="ECO:0000256" key="1">
    <source>
        <dbReference type="ARBA" id="ARBA00004651"/>
    </source>
</evidence>
<feature type="transmembrane region" description="Helical" evidence="7">
    <location>
        <begin position="227"/>
        <end position="252"/>
    </location>
</feature>
<feature type="transmembrane region" description="Helical" evidence="7">
    <location>
        <begin position="73"/>
        <end position="92"/>
    </location>
</feature>
<dbReference type="PANTHER" id="PTHR30151">
    <property type="entry name" value="ALKANE SULFONATE ABC TRANSPORTER-RELATED, MEMBRANE SUBUNIT"/>
    <property type="match status" value="1"/>
</dbReference>
<feature type="transmembrane region" description="Helical" evidence="7">
    <location>
        <begin position="368"/>
        <end position="390"/>
    </location>
</feature>
<evidence type="ECO:0000313" key="9">
    <source>
        <dbReference type="EMBL" id="AJE46864.1"/>
    </source>
</evidence>
<dbReference type="PANTHER" id="PTHR30151:SF20">
    <property type="entry name" value="ABC TRANSPORTER PERMEASE PROTEIN HI_0355-RELATED"/>
    <property type="match status" value="1"/>
</dbReference>
<dbReference type="GO" id="GO:0055085">
    <property type="term" value="P:transmembrane transport"/>
    <property type="evidence" value="ECO:0007669"/>
    <property type="project" value="InterPro"/>
</dbReference>
<evidence type="ECO:0000256" key="4">
    <source>
        <dbReference type="ARBA" id="ARBA00022692"/>
    </source>
</evidence>
<feature type="transmembrane region" description="Helical" evidence="7">
    <location>
        <begin position="130"/>
        <end position="149"/>
    </location>
</feature>
<comment type="subcellular location">
    <subcellularLocation>
        <location evidence="1 7">Cell membrane</location>
        <topology evidence="1 7">Multi-pass membrane protein</topology>
    </subcellularLocation>
</comment>
<dbReference type="RefSeq" id="WP_052453185.1">
    <property type="nucleotide sequence ID" value="NZ_CP004393.1"/>
</dbReference>
<dbReference type="AlphaFoldDB" id="A0A0B5DV13"/>
<evidence type="ECO:0000256" key="2">
    <source>
        <dbReference type="ARBA" id="ARBA00022448"/>
    </source>
</evidence>
<evidence type="ECO:0000256" key="3">
    <source>
        <dbReference type="ARBA" id="ARBA00022475"/>
    </source>
</evidence>
<proteinExistence type="inferred from homology"/>
<keyword evidence="5 7" id="KW-1133">Transmembrane helix</keyword>
<feature type="transmembrane region" description="Helical" evidence="7">
    <location>
        <begin position="463"/>
        <end position="484"/>
    </location>
</feature>
<dbReference type="InterPro" id="IPR000515">
    <property type="entry name" value="MetI-like"/>
</dbReference>
<dbReference type="SUPFAM" id="SSF161098">
    <property type="entry name" value="MetI-like"/>
    <property type="match status" value="2"/>
</dbReference>
<keyword evidence="4 7" id="KW-0812">Transmembrane</keyword>
<dbReference type="InterPro" id="IPR035906">
    <property type="entry name" value="MetI-like_sf"/>
</dbReference>
<keyword evidence="6 7" id="KW-0472">Membrane</keyword>
<feature type="transmembrane region" description="Helical" evidence="7">
    <location>
        <begin position="279"/>
        <end position="296"/>
    </location>
</feature>
<feature type="transmembrane region" description="Helical" evidence="7">
    <location>
        <begin position="12"/>
        <end position="30"/>
    </location>
</feature>
<dbReference type="KEGG" id="cid:P73_2149"/>
<dbReference type="Pfam" id="PF00528">
    <property type="entry name" value="BPD_transp_1"/>
    <property type="match status" value="2"/>
</dbReference>
<feature type="transmembrane region" description="Helical" evidence="7">
    <location>
        <begin position="496"/>
        <end position="517"/>
    </location>
</feature>
<dbReference type="GO" id="GO:0005886">
    <property type="term" value="C:plasma membrane"/>
    <property type="evidence" value="ECO:0007669"/>
    <property type="project" value="UniProtKB-SubCell"/>
</dbReference>
<dbReference type="PROSITE" id="PS50928">
    <property type="entry name" value="ABC_TM1"/>
    <property type="match status" value="2"/>
</dbReference>
<comment type="similarity">
    <text evidence="7">Belongs to the binding-protein-dependent transport system permease family.</text>
</comment>
<dbReference type="Gene3D" id="1.10.3720.10">
    <property type="entry name" value="MetI-like"/>
    <property type="match status" value="2"/>
</dbReference>
<feature type="transmembrane region" description="Helical" evidence="7">
    <location>
        <begin position="340"/>
        <end position="361"/>
    </location>
</feature>
<keyword evidence="3" id="KW-1003">Cell membrane</keyword>
<keyword evidence="10" id="KW-1185">Reference proteome</keyword>
<feature type="transmembrane region" description="Helical" evidence="7">
    <location>
        <begin position="396"/>
        <end position="419"/>
    </location>
</feature>
<evidence type="ECO:0000313" key="10">
    <source>
        <dbReference type="Proteomes" id="UP000031521"/>
    </source>
</evidence>
<protein>
    <submittedName>
        <fullName evidence="9">Binding-protein-dependent transport system inner membrane protein</fullName>
    </submittedName>
</protein>
<evidence type="ECO:0000256" key="7">
    <source>
        <dbReference type="RuleBase" id="RU363032"/>
    </source>
</evidence>
<dbReference type="EMBL" id="CP004393">
    <property type="protein sequence ID" value="AJE46864.1"/>
    <property type="molecule type" value="Genomic_DNA"/>
</dbReference>
<keyword evidence="2 7" id="KW-0813">Transport</keyword>
<dbReference type="OrthoDB" id="9799271at2"/>
<dbReference type="Proteomes" id="UP000031521">
    <property type="component" value="Chromosome"/>
</dbReference>
<dbReference type="HOGENOM" id="CLU_512667_0_0_5"/>
<sequence>MTGALRHPLLIAAPRATSAVLSLLAVLLGWELLARALAGSYLLAGPVEVLAYLRDHAGLMSRALSVTLREAMLGYLWGNLAGIALAALALLVPRLERLVQSLALVTFCLPLVATGPILRVLYGPGIGPQVTLAALAVYYTTFVPVLVGLRATPAAWLDLVASYGRGRGSELVTIRAMASVPYLVTGLRIAAPAAFLGAMVGEFTGAERGMGVLAIQAMRSLDVEATWALATVASAVSIAAYLAVGALGRLLWSDRPPVILSAVPQDGPDPAAHRRLGRAGLPLLTVLVVLALWWGSMEAFGLNRFFARRPADVWAFLVTSDAAAEHRAVLLHALGETLAFVLPGYLAGLGLGAVLAALFVLLPALARVALPVAIALRSVPIVATAPLIVLGLGRGAAGTITIVAVMIFFPTLIACLQGLRQAPGQVMDVFRSYATPPLRTLLLARVPAMLPAFFASARMAVPAAVLAVTVAEWLATGTGIGNLMALTTSTSDYNMLYASIAAVTLLSAAAYAGVGALERRVLAVYAPEQVRT</sequence>
<reference evidence="9 10" key="1">
    <citation type="journal article" date="2014" name="Int. J. Syst. Evol. Microbiol.">
        <title>Celeribacter indicus sp. nov., a polycyclic aromatic hydrocarbon-degrading bacterium from deep-sea sediment and reclassification of Huaishuia halophila as Celeribacter halophilus comb. nov.</title>
        <authorList>
            <person name="Lai Q."/>
            <person name="Cao J."/>
            <person name="Yuan J."/>
            <person name="Li F."/>
            <person name="Shao Z."/>
        </authorList>
    </citation>
    <scope>NUCLEOTIDE SEQUENCE [LARGE SCALE GENOMIC DNA]</scope>
    <source>
        <strain evidence="9">P73</strain>
    </source>
</reference>